<keyword evidence="2" id="KW-1185">Reference proteome</keyword>
<dbReference type="Proteomes" id="UP000742786">
    <property type="component" value="Unassembled WGS sequence"/>
</dbReference>
<sequence length="55" mass="6326">MNFKHPEWVNVWGVMVILCHKLMLSDFHDLPIFVGACQAKMLKGIFINHDDGRAT</sequence>
<organism evidence="1 2">
    <name type="scientific">Georgfuchsia toluolica</name>
    <dbReference type="NCBI Taxonomy" id="424218"/>
    <lineage>
        <taxon>Bacteria</taxon>
        <taxon>Pseudomonadati</taxon>
        <taxon>Pseudomonadota</taxon>
        <taxon>Betaproteobacteria</taxon>
        <taxon>Nitrosomonadales</taxon>
        <taxon>Sterolibacteriaceae</taxon>
        <taxon>Georgfuchsia</taxon>
    </lineage>
</organism>
<evidence type="ECO:0000313" key="1">
    <source>
        <dbReference type="EMBL" id="CAG4885326.1"/>
    </source>
</evidence>
<reference evidence="1" key="1">
    <citation type="submission" date="2021-04" db="EMBL/GenBank/DDBJ databases">
        <authorList>
            <person name="Hornung B."/>
        </authorList>
    </citation>
    <scope>NUCLEOTIDE SEQUENCE</scope>
    <source>
        <strain evidence="1">G5G6</strain>
    </source>
</reference>
<accession>A0A916N3Q2</accession>
<protein>
    <submittedName>
        <fullName evidence="1">Uncharacterized protein</fullName>
    </submittedName>
</protein>
<dbReference type="EMBL" id="CAJQUM010000001">
    <property type="protein sequence ID" value="CAG4885326.1"/>
    <property type="molecule type" value="Genomic_DNA"/>
</dbReference>
<comment type="caution">
    <text evidence="1">The sequence shown here is derived from an EMBL/GenBank/DDBJ whole genome shotgun (WGS) entry which is preliminary data.</text>
</comment>
<gene>
    <name evidence="1" type="ORF">GTOL_13209</name>
</gene>
<proteinExistence type="predicted"/>
<dbReference type="AlphaFoldDB" id="A0A916N3Q2"/>
<evidence type="ECO:0000313" key="2">
    <source>
        <dbReference type="Proteomes" id="UP000742786"/>
    </source>
</evidence>
<name>A0A916N3Q2_9PROT</name>